<keyword evidence="3" id="KW-0479">Metal-binding</keyword>
<reference evidence="9 10" key="1">
    <citation type="submission" date="2016-09" db="EMBL/GenBank/DDBJ databases">
        <title>Streptomyces rubrolavendulae MJM4426 Genome sequencing and assembly.</title>
        <authorList>
            <person name="Kim J.-G."/>
        </authorList>
    </citation>
    <scope>NUCLEOTIDE SEQUENCE [LARGE SCALE GENOMIC DNA]</scope>
    <source>
        <strain evidence="9 10">MJM4426</strain>
    </source>
</reference>
<keyword evidence="4" id="KW-0732">Signal</keyword>
<dbReference type="EMBL" id="CP017316">
    <property type="protein sequence ID" value="AOT62484.1"/>
    <property type="molecule type" value="Genomic_DNA"/>
</dbReference>
<accession>A0A1D8GAM5</accession>
<evidence type="ECO:0000256" key="7">
    <source>
        <dbReference type="ARBA" id="ARBA00023157"/>
    </source>
</evidence>
<feature type="compositionally biased region" description="Low complexity" evidence="8">
    <location>
        <begin position="53"/>
        <end position="64"/>
    </location>
</feature>
<dbReference type="STRING" id="285473.A4G23_05382"/>
<evidence type="ECO:0000256" key="1">
    <source>
        <dbReference type="ARBA" id="ARBA00006249"/>
    </source>
</evidence>
<dbReference type="Pfam" id="PF07519">
    <property type="entry name" value="Tannase"/>
    <property type="match status" value="1"/>
</dbReference>
<dbReference type="InterPro" id="IPR029058">
    <property type="entry name" value="AB_hydrolase_fold"/>
</dbReference>
<feature type="region of interest" description="Disordered" evidence="8">
    <location>
        <begin position="1"/>
        <end position="36"/>
    </location>
</feature>
<dbReference type="PATRIC" id="fig|285473.5.peg.5673"/>
<dbReference type="KEGG" id="srn:A4G23_05382"/>
<keyword evidence="6" id="KW-0106">Calcium</keyword>
<dbReference type="Gene3D" id="3.40.50.1820">
    <property type="entry name" value="alpha/beta hydrolase"/>
    <property type="match status" value="1"/>
</dbReference>
<name>A0A1D8GAM5_9ACTN</name>
<dbReference type="Proteomes" id="UP000095349">
    <property type="component" value="Chromosome"/>
</dbReference>
<evidence type="ECO:0000256" key="5">
    <source>
        <dbReference type="ARBA" id="ARBA00022801"/>
    </source>
</evidence>
<evidence type="ECO:0000256" key="4">
    <source>
        <dbReference type="ARBA" id="ARBA00022729"/>
    </source>
</evidence>
<dbReference type="OrthoDB" id="189734at2"/>
<comment type="similarity">
    <text evidence="1">Belongs to the tannase family.</text>
</comment>
<sequence length="507" mass="54263">MGLLADSPALSPAPPPRPPAAPARPHGRRTSGARRSAAAALALAALVATAGPATAAPGTSVPGASTPGGAAGHCPRVGQVRVPGAEHQRSACLDELTTAGTVASGHTDPADWAGLTPRSLPVPSGVPGIQIDGYFPDTSTTNGNHGWNHDSQFVVRLPDRWNGGLVVAGTPGNREQYANDRAIADWVLARGYAYAATDKGNTGPVFHRDGAEPGDAVAEWNDRLTQLTRAARETVAQRYRRPPSRTLVTGMSNGGYLVRWQLENYPELYDGGVDWEGTLWRVEGPNLLDFLPKALRAYPEYAAGGAGAPAARRALHAAGFPAGSEFLWPYHHQVYWDLTQRVYREEFDPDFDGATEAGTPYCAPGTPACDADYDYGTRPDDVRRAVRKIALTGRIGRPLITLHGTLDVLLPIGRDSDVYARMVREAGRGHLHRYYRIEGGTHADSLFDAFPDRLRPLVPCHRAGFTALERWVARGDRPPASGTVARPPGADAASLVAHCSLRGRRFS</sequence>
<keyword evidence="10" id="KW-1185">Reference proteome</keyword>
<protein>
    <submittedName>
        <fullName evidence="9">D-(-)-3-hydroxybutyrate oligomer hydrolase</fullName>
        <ecNumber evidence="9">3.1.1.22</ecNumber>
    </submittedName>
</protein>
<evidence type="ECO:0000256" key="6">
    <source>
        <dbReference type="ARBA" id="ARBA00022837"/>
    </source>
</evidence>
<dbReference type="SUPFAM" id="SSF53474">
    <property type="entry name" value="alpha/beta-Hydrolases"/>
    <property type="match status" value="1"/>
</dbReference>
<organism evidence="9 10">
    <name type="scientific">Streptomyces rubrolavendulae</name>
    <dbReference type="NCBI Taxonomy" id="285473"/>
    <lineage>
        <taxon>Bacteria</taxon>
        <taxon>Bacillati</taxon>
        <taxon>Actinomycetota</taxon>
        <taxon>Actinomycetes</taxon>
        <taxon>Kitasatosporales</taxon>
        <taxon>Streptomycetaceae</taxon>
        <taxon>Streptomyces</taxon>
    </lineage>
</organism>
<dbReference type="RefSeq" id="WP_069979258.1">
    <property type="nucleotide sequence ID" value="NZ_CP017316.1"/>
</dbReference>
<proteinExistence type="inferred from homology"/>
<evidence type="ECO:0000313" key="10">
    <source>
        <dbReference type="Proteomes" id="UP000095349"/>
    </source>
</evidence>
<dbReference type="EC" id="3.1.1.22" evidence="9"/>
<dbReference type="GO" id="GO:0046872">
    <property type="term" value="F:metal ion binding"/>
    <property type="evidence" value="ECO:0007669"/>
    <property type="project" value="UniProtKB-KW"/>
</dbReference>
<feature type="region of interest" description="Disordered" evidence="8">
    <location>
        <begin position="53"/>
        <end position="76"/>
    </location>
</feature>
<keyword evidence="5 9" id="KW-0378">Hydrolase</keyword>
<dbReference type="GO" id="GO:0047989">
    <property type="term" value="F:hydroxybutyrate-dimer hydrolase activity"/>
    <property type="evidence" value="ECO:0007669"/>
    <property type="project" value="UniProtKB-EC"/>
</dbReference>
<gene>
    <name evidence="9" type="ORF">A4G23_05382</name>
</gene>
<keyword evidence="2" id="KW-0719">Serine esterase</keyword>
<evidence type="ECO:0000313" key="9">
    <source>
        <dbReference type="EMBL" id="AOT62484.1"/>
    </source>
</evidence>
<feature type="compositionally biased region" description="Low complexity" evidence="8">
    <location>
        <begin position="1"/>
        <end position="10"/>
    </location>
</feature>
<dbReference type="AlphaFoldDB" id="A0A1D8GAM5"/>
<feature type="compositionally biased region" description="Pro residues" evidence="8">
    <location>
        <begin position="11"/>
        <end position="22"/>
    </location>
</feature>
<evidence type="ECO:0000256" key="2">
    <source>
        <dbReference type="ARBA" id="ARBA00022487"/>
    </source>
</evidence>
<evidence type="ECO:0000256" key="8">
    <source>
        <dbReference type="SAM" id="MobiDB-lite"/>
    </source>
</evidence>
<keyword evidence="7" id="KW-1015">Disulfide bond</keyword>
<dbReference type="InterPro" id="IPR011118">
    <property type="entry name" value="Tannase/feruloyl_esterase"/>
</dbReference>
<evidence type="ECO:0000256" key="3">
    <source>
        <dbReference type="ARBA" id="ARBA00022723"/>
    </source>
</evidence>